<sequence>MAFYCSLWLLIESTLIPNGFRKWFYLSFFVHPFFLVACWVFLLLKTLFDCALSFILLPLLRRALFLASHLYGSAKCAVFYCFWSDRGGDYQNDDQEIKHHEVLEISYESAQDSLSFFSVAASAVTCKLEAEFTPGKYVDVEEEQVLFEDAIEELEVEPCIVVDACRDDLNVDNNEDTPTLSSPDVGVNLNEHVSSFLMLNLATEQGFFMDECLIPSVDSPLLASEPVDSAVLAETLEEDADVNRYSPSTYGTRVPPLSMLREVPDANQTIEADPFYGTYAERMGWFDILNHERTCGISAMLQKETGTAGSPLQSIESANFTIPQFSLTKLLKHRLLRSLQGDFELVYVAQACLSWEALNHHHQKVQDLAQSPTSSLQSASVSHHNLVGEFQKFQVLLERFLEDERCEGKRCWKYVQARFSLKSLLQVPELTVISAGRRVGAEEAAMDLKPVSKAIEKCIRAFYIFVKTDHDNDKTWWKLKSSLWSYSPVEDPRDIQLLADLNQTHRKKTLGLKDLQGKKRCWLKKRTEIGPLEESQRKEILLTLVDLSLVSRVLHMSTISSSQLKWCQTKLDSISFREGRLIRSPAFQLFPVS</sequence>
<evidence type="ECO:0000256" key="1">
    <source>
        <dbReference type="SAM" id="Phobius"/>
    </source>
</evidence>
<keyword evidence="1" id="KW-0812">Transmembrane</keyword>
<accession>A0ABM3GX72</accession>
<feature type="transmembrane region" description="Helical" evidence="1">
    <location>
        <begin position="23"/>
        <end position="44"/>
    </location>
</feature>
<dbReference type="GeneID" id="115727180"/>
<dbReference type="Proteomes" id="UP000827889">
    <property type="component" value="Chromosome 11"/>
</dbReference>
<name>A0ABM3GX72_9MYRT</name>
<dbReference type="InterPro" id="IPR012870">
    <property type="entry name" value="DUF1666"/>
</dbReference>
<evidence type="ECO:0000313" key="2">
    <source>
        <dbReference type="Proteomes" id="UP000827889"/>
    </source>
</evidence>
<keyword evidence="1" id="KW-0472">Membrane</keyword>
<keyword evidence="2" id="KW-1185">Reference proteome</keyword>
<organism evidence="2 3">
    <name type="scientific">Rhodamnia argentea</name>
    <dbReference type="NCBI Taxonomy" id="178133"/>
    <lineage>
        <taxon>Eukaryota</taxon>
        <taxon>Viridiplantae</taxon>
        <taxon>Streptophyta</taxon>
        <taxon>Embryophyta</taxon>
        <taxon>Tracheophyta</taxon>
        <taxon>Spermatophyta</taxon>
        <taxon>Magnoliopsida</taxon>
        <taxon>eudicotyledons</taxon>
        <taxon>Gunneridae</taxon>
        <taxon>Pentapetalae</taxon>
        <taxon>rosids</taxon>
        <taxon>malvids</taxon>
        <taxon>Myrtales</taxon>
        <taxon>Myrtaceae</taxon>
        <taxon>Myrtoideae</taxon>
        <taxon>Myrteae</taxon>
        <taxon>Australasian group</taxon>
        <taxon>Rhodamnia</taxon>
    </lineage>
</organism>
<protein>
    <submittedName>
        <fullName evidence="3">Uncharacterized protein LOC115727180 isoform X1</fullName>
    </submittedName>
</protein>
<keyword evidence="1" id="KW-1133">Transmembrane helix</keyword>
<gene>
    <name evidence="3" type="primary">LOC115727180</name>
</gene>
<dbReference type="PANTHER" id="PTHR46741">
    <property type="entry name" value="OS09G0413600 PROTEIN"/>
    <property type="match status" value="1"/>
</dbReference>
<dbReference type="Pfam" id="PF07891">
    <property type="entry name" value="DUF1666"/>
    <property type="match status" value="1"/>
</dbReference>
<proteinExistence type="predicted"/>
<dbReference type="PANTHER" id="PTHR46741:SF7">
    <property type="entry name" value="TRANSMEMBRANE PROTEIN"/>
    <property type="match status" value="1"/>
</dbReference>
<dbReference type="RefSeq" id="XP_048128934.1">
    <property type="nucleotide sequence ID" value="XM_048272977.1"/>
</dbReference>
<reference evidence="3" key="1">
    <citation type="submission" date="2025-08" db="UniProtKB">
        <authorList>
            <consortium name="RefSeq"/>
        </authorList>
    </citation>
    <scope>IDENTIFICATION</scope>
    <source>
        <tissue evidence="3">Leaf</tissue>
    </source>
</reference>
<evidence type="ECO:0000313" key="3">
    <source>
        <dbReference type="RefSeq" id="XP_048128934.1"/>
    </source>
</evidence>